<evidence type="ECO:0008006" key="3">
    <source>
        <dbReference type="Google" id="ProtNLM"/>
    </source>
</evidence>
<dbReference type="EMBL" id="FNEV01000013">
    <property type="protein sequence ID" value="SDJ73461.1"/>
    <property type="molecule type" value="Genomic_DNA"/>
</dbReference>
<name>A0A1G8W564_9BACI</name>
<protein>
    <recommendedName>
        <fullName evidence="3">Apea-like HEPN domain-containing protein</fullName>
    </recommendedName>
</protein>
<evidence type="ECO:0000313" key="1">
    <source>
        <dbReference type="EMBL" id="SDJ73461.1"/>
    </source>
</evidence>
<evidence type="ECO:0000313" key="2">
    <source>
        <dbReference type="Proteomes" id="UP000199225"/>
    </source>
</evidence>
<dbReference type="OrthoDB" id="417763at2"/>
<gene>
    <name evidence="1" type="ORF">SAMN04490247_3033</name>
</gene>
<reference evidence="2" key="1">
    <citation type="submission" date="2016-10" db="EMBL/GenBank/DDBJ databases">
        <authorList>
            <person name="Varghese N."/>
            <person name="Submissions S."/>
        </authorList>
    </citation>
    <scope>NUCLEOTIDE SEQUENCE [LARGE SCALE GENOMIC DNA]</scope>
    <source>
        <strain evidence="2">DSM 4771</strain>
    </source>
</reference>
<sequence>MEKIDPKLWGNVVGLTNSQKFFIEAWIELTDFNTNESYRPRVMNLKKILNELYTYLSGVLEGQDRFKIYVEEITNEALEILEKEKILLENEPVLLLELQDVLRKLKGIKNRKSSEVYKAREQLVILKKIIYKLEPQYREKLISRLKETINEGNNNRLVLQLTSMFLTDLIADGHSMKHLYFCKRALIEWKEVRPDSDFESRFTRMLENLESEKQWTVYFKIYSNEPFDIEFPNYGMVKFYNALRFFGAQQDLTVPDDFTEETPEVRYASVKVTATNPHGATLIGRDIIENLLDTIVYTIVNQHLEIYHKVFIPNDGGLNESSLRQLHQVNTNTRFSFEEIISFFENVENSNFNNESIERLKAALRFYRMSITTNTEHVAFINSWTSIEYLITGNNSNINQDDVRNIISTILSLRYVTDLINDLKLNLFNLEIKHPYGECWEEIDESEFIKNLRDSEFKDELSETLEDNELLKHRTMELAENISSNEKMLAHIEKHKQRIEWHISRLYRTRNVIAHEASDVDVTLILPHIQLYNFLIIETALNFISEKNMFTSLDEVFIKVQSWYSIATSYVKDNEDYNPIVKYYEGLF</sequence>
<dbReference type="RefSeq" id="WP_093194693.1">
    <property type="nucleotide sequence ID" value="NZ_FNEV01000013.1"/>
</dbReference>
<dbReference type="AlphaFoldDB" id="A0A1G8W564"/>
<organism evidence="1 2">
    <name type="scientific">Salimicrobium halophilum</name>
    <dbReference type="NCBI Taxonomy" id="86666"/>
    <lineage>
        <taxon>Bacteria</taxon>
        <taxon>Bacillati</taxon>
        <taxon>Bacillota</taxon>
        <taxon>Bacilli</taxon>
        <taxon>Bacillales</taxon>
        <taxon>Bacillaceae</taxon>
        <taxon>Salimicrobium</taxon>
    </lineage>
</organism>
<proteinExistence type="predicted"/>
<accession>A0A1G8W564</accession>
<dbReference type="Proteomes" id="UP000199225">
    <property type="component" value="Unassembled WGS sequence"/>
</dbReference>
<keyword evidence="2" id="KW-1185">Reference proteome</keyword>